<proteinExistence type="predicted"/>
<dbReference type="AlphaFoldDB" id="A0AAD2F2Y3"/>
<evidence type="ECO:0000256" key="1">
    <source>
        <dbReference type="SAM" id="MobiDB-lite"/>
    </source>
</evidence>
<comment type="caution">
    <text evidence="3">The sequence shown here is derived from an EMBL/GenBank/DDBJ whole genome shotgun (WGS) entry which is preliminary data.</text>
</comment>
<protein>
    <recommendedName>
        <fullName evidence="2">Zona occludens toxin N-terminal domain-containing protein</fullName>
    </recommendedName>
</protein>
<dbReference type="Proteomes" id="UP001189756">
    <property type="component" value="Unassembled WGS sequence"/>
</dbReference>
<feature type="region of interest" description="Disordered" evidence="1">
    <location>
        <begin position="321"/>
        <end position="351"/>
    </location>
</feature>
<dbReference type="InterPro" id="IPR027417">
    <property type="entry name" value="P-loop_NTPase"/>
</dbReference>
<evidence type="ECO:0000259" key="2">
    <source>
        <dbReference type="Pfam" id="PF05707"/>
    </source>
</evidence>
<accession>A0AAD2F2Y3</accession>
<organism evidence="3 4">
    <name type="scientific">Ralstonia thomasii</name>
    <dbReference type="NCBI Taxonomy" id="3058596"/>
    <lineage>
        <taxon>Bacteria</taxon>
        <taxon>Pseudomonadati</taxon>
        <taxon>Pseudomonadota</taxon>
        <taxon>Betaproteobacteria</taxon>
        <taxon>Burkholderiales</taxon>
        <taxon>Burkholderiaceae</taxon>
        <taxon>Ralstonia</taxon>
    </lineage>
</organism>
<feature type="domain" description="Zona occludens toxin N-terminal" evidence="2">
    <location>
        <begin position="1"/>
        <end position="171"/>
    </location>
</feature>
<sequence>MIYLNTGLPGNGKTLYSLHAAWELAQKEGRTVYVNGIPDLKLPHQELTDPEKWFECPDGSIIVIDECQRVFPPRASGKAVPEKVSQFETHRHKGFDVFLITQHPNLIDNHVRRLVGEHNHVVRQFGLPYATIFRWTACTDNPQGASAKKDAISHRFNYPKKLYEQYRSATLHTHHAKLPWKVIGMLVGALGLAGWGIYSFMTGTLMGGDKHKPGQGGAGAPGAVQVKALTPEEVLKLKLAEGTPRLQGMPWTAPRYDELTKKAVYVPVPTSCIQIVIDGKDNCTCYFEKVKLATAPEVCHSFVKDGGLFVDFEVPRHKSQEEAAVKGSTPSPGVAAGYVPGQVPTPVSAPS</sequence>
<evidence type="ECO:0000313" key="4">
    <source>
        <dbReference type="Proteomes" id="UP001189756"/>
    </source>
</evidence>
<dbReference type="RefSeq" id="WP_012435529.1">
    <property type="nucleotide sequence ID" value="NZ_CATZAZ010000009.1"/>
</dbReference>
<dbReference type="Pfam" id="PF05707">
    <property type="entry name" value="Zot"/>
    <property type="match status" value="1"/>
</dbReference>
<dbReference type="EMBL" id="CATZAZ010000009">
    <property type="protein sequence ID" value="CAJ0802875.1"/>
    <property type="molecule type" value="Genomic_DNA"/>
</dbReference>
<evidence type="ECO:0000313" key="3">
    <source>
        <dbReference type="EMBL" id="CAJ0802875.1"/>
    </source>
</evidence>
<reference evidence="3" key="1">
    <citation type="submission" date="2023-07" db="EMBL/GenBank/DDBJ databases">
        <authorList>
            <person name="Peeters C."/>
        </authorList>
    </citation>
    <scope>NUCLEOTIDE SEQUENCE</scope>
    <source>
        <strain evidence="3">R-77560</strain>
    </source>
</reference>
<gene>
    <name evidence="3" type="ORF">R77560_03809</name>
</gene>
<dbReference type="InterPro" id="IPR008900">
    <property type="entry name" value="Zot_N"/>
</dbReference>
<name>A0AAD2F2Y3_9RALS</name>
<dbReference type="SUPFAM" id="SSF52540">
    <property type="entry name" value="P-loop containing nucleoside triphosphate hydrolases"/>
    <property type="match status" value="1"/>
</dbReference>
<dbReference type="Gene3D" id="3.40.50.300">
    <property type="entry name" value="P-loop containing nucleotide triphosphate hydrolases"/>
    <property type="match status" value="1"/>
</dbReference>